<evidence type="ECO:0000256" key="1">
    <source>
        <dbReference type="ARBA" id="ARBA00001954"/>
    </source>
</evidence>
<comment type="subcellular location">
    <subcellularLocation>
        <location evidence="2">Membrane</location>
        <topology evidence="2">Multi-pass membrane protein</topology>
    </subcellularLocation>
</comment>
<dbReference type="GO" id="GO:0004768">
    <property type="term" value="F:stearoyl-CoA 9-desaturase activity"/>
    <property type="evidence" value="ECO:0007669"/>
    <property type="project" value="UniProtKB-EC"/>
</dbReference>
<evidence type="ECO:0000256" key="4">
    <source>
        <dbReference type="ARBA" id="ARBA00022516"/>
    </source>
</evidence>
<keyword evidence="4" id="KW-0444">Lipid biosynthesis</keyword>
<sequence>MIILHIGLFENSFSNIMKSVIFQETANLKKPVPAEKVIELSDKLLEPSSHSKRYPPRLHKTWGTIFFMIAIHLLSLLALQPQFWSMPAVTALFFFYWLTACLGVTLGYHRLLSHRSFVVPKWLERFFATCGAISCQHGPIDWVGLHRHHHSFSDTEVDHHNSKRGFWWSHMGWMFKDVEALKAVPKLSADLIKDPYYRFLNKYFLFLQIPIGLCLYAIGQKLGVGGWALVLWGIPLRLVVVYHITWLVNSATHCWGKAPFESGDGSKNNAWVAALTFGEGWHNNHHAFPNSARQGLFRGQIDLTWEHIKILAKLGFAKKVKLPSRSYY</sequence>
<evidence type="ECO:0000256" key="3">
    <source>
        <dbReference type="ARBA" id="ARBA00008749"/>
    </source>
</evidence>
<feature type="transmembrane region" description="Helical" evidence="13">
    <location>
        <begin position="203"/>
        <end position="219"/>
    </location>
</feature>
<gene>
    <name evidence="15" type="primary">des9</name>
    <name evidence="15" type="ordered locus">PMM1672</name>
</gene>
<keyword evidence="12" id="KW-0275">Fatty acid biosynthesis</keyword>
<evidence type="ECO:0000259" key="14">
    <source>
        <dbReference type="Pfam" id="PF00487"/>
    </source>
</evidence>
<dbReference type="GO" id="GO:0006633">
    <property type="term" value="P:fatty acid biosynthetic process"/>
    <property type="evidence" value="ECO:0007669"/>
    <property type="project" value="UniProtKB-KW"/>
</dbReference>
<organism evidence="15 16">
    <name type="scientific">Prochlorococcus marinus subsp. pastoris (strain CCMP1986 / NIES-2087 / MED4)</name>
    <dbReference type="NCBI Taxonomy" id="59919"/>
    <lineage>
        <taxon>Bacteria</taxon>
        <taxon>Bacillati</taxon>
        <taxon>Cyanobacteriota</taxon>
        <taxon>Cyanophyceae</taxon>
        <taxon>Synechococcales</taxon>
        <taxon>Prochlorococcaceae</taxon>
        <taxon>Prochlorococcus</taxon>
    </lineage>
</organism>
<keyword evidence="5 13" id="KW-0812">Transmembrane</keyword>
<dbReference type="Proteomes" id="UP000001026">
    <property type="component" value="Chromosome"/>
</dbReference>
<accession>Q7UZJ2</accession>
<dbReference type="GO" id="GO:0016020">
    <property type="term" value="C:membrane"/>
    <property type="evidence" value="ECO:0007669"/>
    <property type="project" value="UniProtKB-SubCell"/>
</dbReference>
<feature type="domain" description="Fatty acid desaturase" evidence="14">
    <location>
        <begin position="92"/>
        <end position="290"/>
    </location>
</feature>
<feature type="transmembrane region" description="Helical" evidence="13">
    <location>
        <begin position="61"/>
        <end position="79"/>
    </location>
</feature>
<dbReference type="EMBL" id="BX548174">
    <property type="protein sequence ID" value="CAE20131.1"/>
    <property type="molecule type" value="Genomic_DNA"/>
</dbReference>
<dbReference type="PRINTS" id="PR00075">
    <property type="entry name" value="FACDDSATRASE"/>
</dbReference>
<evidence type="ECO:0000256" key="8">
    <source>
        <dbReference type="ARBA" id="ARBA00023002"/>
    </source>
</evidence>
<dbReference type="EC" id="1.14.19.1" evidence="15"/>
<dbReference type="Pfam" id="PF00487">
    <property type="entry name" value="FA_desaturase"/>
    <property type="match status" value="1"/>
</dbReference>
<dbReference type="PANTHER" id="PTHR11351:SF31">
    <property type="entry name" value="DESATURASE 1, ISOFORM A-RELATED"/>
    <property type="match status" value="1"/>
</dbReference>
<dbReference type="PANTHER" id="PTHR11351">
    <property type="entry name" value="ACYL-COA DESATURASE"/>
    <property type="match status" value="1"/>
</dbReference>
<keyword evidence="11 13" id="KW-0472">Membrane</keyword>
<dbReference type="InterPro" id="IPR015876">
    <property type="entry name" value="Acyl-CoA_DS"/>
</dbReference>
<protein>
    <submittedName>
        <fullName evidence="15">Fatty acid desaturase, type 1</fullName>
        <ecNumber evidence="15">1.14.19.1</ecNumber>
    </submittedName>
</protein>
<feature type="transmembrane region" description="Helical" evidence="13">
    <location>
        <begin position="85"/>
        <end position="108"/>
    </location>
</feature>
<evidence type="ECO:0000256" key="10">
    <source>
        <dbReference type="ARBA" id="ARBA00023098"/>
    </source>
</evidence>
<reference evidence="15 16" key="1">
    <citation type="journal article" date="2003" name="Nature">
        <title>Genome divergence in two Prochlorococcus ecotypes reflects oceanic niche differentiation.</title>
        <authorList>
            <person name="Rocap G."/>
            <person name="Larimer F.W."/>
            <person name="Lamerdin J.E."/>
            <person name="Malfatti S."/>
            <person name="Chain P."/>
            <person name="Ahlgren N.A."/>
            <person name="Arellano A."/>
            <person name="Coleman M."/>
            <person name="Hauser L."/>
            <person name="Hess W.R."/>
            <person name="Johnson Z.I."/>
            <person name="Land M.L."/>
            <person name="Lindell D."/>
            <person name="Post A.F."/>
            <person name="Regala W."/>
            <person name="Shah M."/>
            <person name="Shaw S.L."/>
            <person name="Steglich C."/>
            <person name="Sullivan M.B."/>
            <person name="Ting C.S."/>
            <person name="Tolonen A."/>
            <person name="Webb E.A."/>
            <person name="Zinser E.R."/>
            <person name="Chisholm S.W."/>
        </authorList>
    </citation>
    <scope>NUCLEOTIDE SEQUENCE [LARGE SCALE GENOMIC DNA]</scope>
    <source>
        <strain evidence="16">CCMP1986 / NIES-2087 / MED4</strain>
    </source>
</reference>
<dbReference type="HOGENOM" id="CLU_027359_1_0_3"/>
<evidence type="ECO:0000256" key="6">
    <source>
        <dbReference type="ARBA" id="ARBA00022832"/>
    </source>
</evidence>
<feature type="transmembrane region" description="Helical" evidence="13">
    <location>
        <begin position="225"/>
        <end position="248"/>
    </location>
</feature>
<name>Q7UZJ2_PROMP</name>
<evidence type="ECO:0000256" key="13">
    <source>
        <dbReference type="SAM" id="Phobius"/>
    </source>
</evidence>
<comment type="similarity">
    <text evidence="3">Belongs to the fatty acid desaturase type 2 family.</text>
</comment>
<dbReference type="STRING" id="59919.PMM1672"/>
<evidence type="ECO:0000313" key="16">
    <source>
        <dbReference type="Proteomes" id="UP000001026"/>
    </source>
</evidence>
<keyword evidence="10" id="KW-0443">Lipid metabolism</keyword>
<proteinExistence type="inferred from homology"/>
<keyword evidence="7 13" id="KW-1133">Transmembrane helix</keyword>
<comment type="cofactor">
    <cofactor evidence="1">
        <name>Fe(2+)</name>
        <dbReference type="ChEBI" id="CHEBI:29033"/>
    </cofactor>
</comment>
<dbReference type="AlphaFoldDB" id="Q7UZJ2"/>
<evidence type="ECO:0000256" key="12">
    <source>
        <dbReference type="ARBA" id="ARBA00023160"/>
    </source>
</evidence>
<dbReference type="KEGG" id="pmm:PMM1672"/>
<evidence type="ECO:0000256" key="5">
    <source>
        <dbReference type="ARBA" id="ARBA00022692"/>
    </source>
</evidence>
<keyword evidence="9" id="KW-0408">Iron</keyword>
<keyword evidence="6" id="KW-0276">Fatty acid metabolism</keyword>
<evidence type="ECO:0000256" key="11">
    <source>
        <dbReference type="ARBA" id="ARBA00023136"/>
    </source>
</evidence>
<dbReference type="eggNOG" id="COG1398">
    <property type="taxonomic scope" value="Bacteria"/>
</dbReference>
<evidence type="ECO:0000313" key="15">
    <source>
        <dbReference type="EMBL" id="CAE20131.1"/>
    </source>
</evidence>
<dbReference type="CDD" id="cd03505">
    <property type="entry name" value="Delta9-FADS-like"/>
    <property type="match status" value="1"/>
</dbReference>
<evidence type="ECO:0000256" key="2">
    <source>
        <dbReference type="ARBA" id="ARBA00004141"/>
    </source>
</evidence>
<dbReference type="InterPro" id="IPR005804">
    <property type="entry name" value="FA_desaturase_dom"/>
</dbReference>
<evidence type="ECO:0000256" key="9">
    <source>
        <dbReference type="ARBA" id="ARBA00023004"/>
    </source>
</evidence>
<evidence type="ECO:0000256" key="7">
    <source>
        <dbReference type="ARBA" id="ARBA00022989"/>
    </source>
</evidence>
<keyword evidence="8 15" id="KW-0560">Oxidoreductase</keyword>